<keyword evidence="1" id="KW-0732">Signal</keyword>
<sequence>MKQVLLWLLFFCSITVAQAQQQDCRALLDTFYRHSKNNFMDIMDKQTDTVSVFYPAKLQAGLGEIRIGKFPYANVLCWEVPLGQSEAIQAAVARFIEAMYSGNKLYKIVNLDEAEEPGGIATHSVYRVDGARKPLLVFQTMCYRNQENASKSRFAIMMYSQ</sequence>
<keyword evidence="3" id="KW-1185">Reference proteome</keyword>
<reference evidence="2 3" key="1">
    <citation type="submission" date="2018-03" db="EMBL/GenBank/DDBJ databases">
        <title>Genomic Encyclopedia of Type Strains, Phase III (KMG-III): the genomes of soil and plant-associated and newly described type strains.</title>
        <authorList>
            <person name="Whitman W."/>
        </authorList>
    </citation>
    <scope>NUCLEOTIDE SEQUENCE [LARGE SCALE GENOMIC DNA]</scope>
    <source>
        <strain evidence="2 3">CGMCC 1.12700</strain>
    </source>
</reference>
<protein>
    <submittedName>
        <fullName evidence="2">Uncharacterized protein</fullName>
    </submittedName>
</protein>
<organism evidence="2 3">
    <name type="scientific">Taibaiella chishuiensis</name>
    <dbReference type="NCBI Taxonomy" id="1434707"/>
    <lineage>
        <taxon>Bacteria</taxon>
        <taxon>Pseudomonadati</taxon>
        <taxon>Bacteroidota</taxon>
        <taxon>Chitinophagia</taxon>
        <taxon>Chitinophagales</taxon>
        <taxon>Chitinophagaceae</taxon>
        <taxon>Taibaiella</taxon>
    </lineage>
</organism>
<dbReference type="Proteomes" id="UP000240572">
    <property type="component" value="Unassembled WGS sequence"/>
</dbReference>
<evidence type="ECO:0000256" key="1">
    <source>
        <dbReference type="SAM" id="SignalP"/>
    </source>
</evidence>
<dbReference type="RefSeq" id="WP_106523463.1">
    <property type="nucleotide sequence ID" value="NZ_PYGD01000005.1"/>
</dbReference>
<evidence type="ECO:0000313" key="3">
    <source>
        <dbReference type="Proteomes" id="UP000240572"/>
    </source>
</evidence>
<gene>
    <name evidence="2" type="ORF">B0I18_105147</name>
</gene>
<feature type="signal peptide" evidence="1">
    <location>
        <begin position="1"/>
        <end position="19"/>
    </location>
</feature>
<dbReference type="OrthoDB" id="9871008at2"/>
<comment type="caution">
    <text evidence="2">The sequence shown here is derived from an EMBL/GenBank/DDBJ whole genome shotgun (WGS) entry which is preliminary data.</text>
</comment>
<accession>A0A2P8D2W8</accession>
<name>A0A2P8D2W8_9BACT</name>
<feature type="chain" id="PRO_5015183346" evidence="1">
    <location>
        <begin position="20"/>
        <end position="161"/>
    </location>
</feature>
<evidence type="ECO:0000313" key="2">
    <source>
        <dbReference type="EMBL" id="PSK91564.1"/>
    </source>
</evidence>
<dbReference type="EMBL" id="PYGD01000005">
    <property type="protein sequence ID" value="PSK91564.1"/>
    <property type="molecule type" value="Genomic_DNA"/>
</dbReference>
<dbReference type="AlphaFoldDB" id="A0A2P8D2W8"/>
<proteinExistence type="predicted"/>